<feature type="signal peptide" evidence="1">
    <location>
        <begin position="1"/>
        <end position="25"/>
    </location>
</feature>
<dbReference type="Proteomes" id="UP000595224">
    <property type="component" value="Chromosome"/>
</dbReference>
<proteinExistence type="predicted"/>
<evidence type="ECO:0008006" key="4">
    <source>
        <dbReference type="Google" id="ProtNLM"/>
    </source>
</evidence>
<dbReference type="EMBL" id="CP064936">
    <property type="protein sequence ID" value="QQA01570.1"/>
    <property type="molecule type" value="Genomic_DNA"/>
</dbReference>
<dbReference type="AlphaFoldDB" id="A0A7T3V626"/>
<dbReference type="PROSITE" id="PS51257">
    <property type="entry name" value="PROKAR_LIPOPROTEIN"/>
    <property type="match status" value="1"/>
</dbReference>
<dbReference type="KEGG" id="tper:IWA51_02845"/>
<gene>
    <name evidence="2" type="ORF">IWA51_02845</name>
</gene>
<reference evidence="2 3" key="1">
    <citation type="submission" date="2020-11" db="EMBL/GenBank/DDBJ databases">
        <title>Treponema Peruensis nv. sp., first commensal Treponema isolated from human feces.</title>
        <authorList>
            <person name="Belkhou C."/>
            <person name="Raes J."/>
        </authorList>
    </citation>
    <scope>NUCLEOTIDE SEQUENCE [LARGE SCALE GENOMIC DNA]</scope>
    <source>
        <strain evidence="2 3">RCC2812</strain>
    </source>
</reference>
<dbReference type="RefSeq" id="WP_198443095.1">
    <property type="nucleotide sequence ID" value="NZ_CBCSHE010000016.1"/>
</dbReference>
<evidence type="ECO:0000313" key="2">
    <source>
        <dbReference type="EMBL" id="QQA01570.1"/>
    </source>
</evidence>
<feature type="chain" id="PRO_5032881707" description="Lipoprotein" evidence="1">
    <location>
        <begin position="26"/>
        <end position="244"/>
    </location>
</feature>
<evidence type="ECO:0000256" key="1">
    <source>
        <dbReference type="SAM" id="SignalP"/>
    </source>
</evidence>
<organism evidence="2 3">
    <name type="scientific">Treponema peruense</name>
    <dbReference type="NCBI Taxonomy" id="2787628"/>
    <lineage>
        <taxon>Bacteria</taxon>
        <taxon>Pseudomonadati</taxon>
        <taxon>Spirochaetota</taxon>
        <taxon>Spirochaetia</taxon>
        <taxon>Spirochaetales</taxon>
        <taxon>Treponemataceae</taxon>
        <taxon>Treponema</taxon>
    </lineage>
</organism>
<keyword evidence="1" id="KW-0732">Signal</keyword>
<keyword evidence="3" id="KW-1185">Reference proteome</keyword>
<protein>
    <recommendedName>
        <fullName evidence="4">Lipoprotein</fullName>
    </recommendedName>
</protein>
<accession>A0A7T3V626</accession>
<name>A0A7T3V626_9SPIR</name>
<evidence type="ECO:0000313" key="3">
    <source>
        <dbReference type="Proteomes" id="UP000595224"/>
    </source>
</evidence>
<sequence length="244" mass="26791">MKKSLFSFFLLVSAAFTFFFASCSAESKTDIQIPLQSMFKQVSADVSSKPSDVYDVNLSVTGDYEKTLNTSGKLSKLKNATFNIEGIPLGSTVKLSVLIEKDGIRFYEGNSAAFTLDGRENSVEIDLKRCNGQADVEITVAADPEIYSASVNTDTPVFTVDSDCLKNNAAKITFSVKESFNWPNGTKFLWKLNGAECSSTTNSVEIDVLTDENIHEGPGNVIYVQVETPEYIVSNSFEFELVIK</sequence>